<feature type="compositionally biased region" description="Basic and acidic residues" evidence="1">
    <location>
        <begin position="325"/>
        <end position="340"/>
    </location>
</feature>
<dbReference type="PROSITE" id="PS50106">
    <property type="entry name" value="PDZ"/>
    <property type="match status" value="1"/>
</dbReference>
<dbReference type="InterPro" id="IPR006578">
    <property type="entry name" value="MADF-dom"/>
</dbReference>
<dbReference type="InterPro" id="IPR029063">
    <property type="entry name" value="SAM-dependent_MTases_sf"/>
</dbReference>
<dbReference type="CDD" id="cd09244">
    <property type="entry name" value="BRO1_Rhophilin"/>
    <property type="match status" value="1"/>
</dbReference>
<evidence type="ECO:0000259" key="3">
    <source>
        <dbReference type="PROSITE" id="PS51180"/>
    </source>
</evidence>
<feature type="domain" description="PDZ" evidence="2">
    <location>
        <begin position="481"/>
        <end position="559"/>
    </location>
</feature>
<dbReference type="AlphaFoldDB" id="A0A7R9CIV2"/>
<dbReference type="Pfam" id="PF03097">
    <property type="entry name" value="BRO1"/>
    <property type="match status" value="1"/>
</dbReference>
<sequence length="876" mass="98954">MAGFEILLALPYRTSQAEQTNSPIASLVLTDSSQLTTYGFEKLPDQIMYPYAELYDLKKTCVEQLSLLTVKIQDFILEHYSEDGSQYEDPIAEFMDTRQAMRTPLRDSSGVGLLFQYYNQLYFVERRFFPPDRSLGIYFEWYDSLTGVPSCQRTVAFEKACVLFNMGAVYTQIGTKQDRLASKGLDSAVDSFLRASGTFRYILENFTNAPSMDLGPEMLDMLVQLMLAQARECLFEKLELQSRDRKQDVDVCLDLAQEAAQVSEVYGKVHTLISCQPVKDYVPYSWVCLAQVKREHYTALSHYHTALGVMGARMGDMSAQTREHATVSSRRGREQDETRDTCATGRRREKTSRERLLGFIPLIKYKPYPAIMTGRAHLRESLLLHEESQRLHRMCRELRGKAALSGVLKKCHTRALDAYTAAEEEDDFREVLDPPRILPSTKFQLSLTPPDFSQYRVEDLFRALGPVAIFSAKHHWTAPRSIQLQRLGGEGFGFSVRGDAPVIVAGVDQGSLADFGGMKEGDFIVAIGDKDVKWFPHEDVVKLIKLAGDSLSLKLVTPMDKNYLKQPKGGPKGSVSTSSSSSSGVSSGQPSPAGSMAAHSHKKLTWNPFRKTSAHEHLLEIVYTDPALYDLSHNNYKNFKKKNRIRKEITKELKVSDPVCVDLYIVQIRCVLTCTRRRGADPVCVDLYTVQRRGSNDWRRVLALLAGDDAGDSFYDELWLWVRPSLGDLLYIGQEVRRTGSTRVVSLGCGTGLLEWLLHRTTGLDVVGVEVNRNWWESGYAPTPFLPLHFADEESLEVITDQNSALMFCYFNDGEAFTKYLGRYRDRCLVIIGPGEGRGIHTCPTPFNPPLDEMVWRRQSYQELGTTGDFVAVYTR</sequence>
<feature type="domain" description="BRO1" evidence="3">
    <location>
        <begin position="53"/>
        <end position="559"/>
    </location>
</feature>
<protein>
    <recommendedName>
        <fullName evidence="5">Rhophilin-2</fullName>
    </recommendedName>
</protein>
<dbReference type="CDD" id="cd06712">
    <property type="entry name" value="PDZ_rhophilin-like"/>
    <property type="match status" value="1"/>
</dbReference>
<dbReference type="InterPro" id="IPR038499">
    <property type="entry name" value="BRO1_sf"/>
</dbReference>
<evidence type="ECO:0000313" key="4">
    <source>
        <dbReference type="EMBL" id="CAD7396138.1"/>
    </source>
</evidence>
<dbReference type="PROSITE" id="PS51180">
    <property type="entry name" value="BRO1"/>
    <property type="match status" value="1"/>
</dbReference>
<dbReference type="Gene3D" id="1.25.40.280">
    <property type="entry name" value="alix/aip1 like domains"/>
    <property type="match status" value="1"/>
</dbReference>
<dbReference type="Gene3D" id="2.30.42.10">
    <property type="match status" value="1"/>
</dbReference>
<dbReference type="InterPro" id="IPR001478">
    <property type="entry name" value="PDZ"/>
</dbReference>
<dbReference type="SUPFAM" id="SSF53335">
    <property type="entry name" value="S-adenosyl-L-methionine-dependent methyltransferases"/>
    <property type="match status" value="1"/>
</dbReference>
<dbReference type="Pfam" id="PF00595">
    <property type="entry name" value="PDZ"/>
    <property type="match status" value="1"/>
</dbReference>
<dbReference type="SMART" id="SM01041">
    <property type="entry name" value="BRO1"/>
    <property type="match status" value="1"/>
</dbReference>
<feature type="compositionally biased region" description="Low complexity" evidence="1">
    <location>
        <begin position="567"/>
        <end position="595"/>
    </location>
</feature>
<dbReference type="Pfam" id="PF10545">
    <property type="entry name" value="MADF_DNA_bdg"/>
    <property type="match status" value="1"/>
</dbReference>
<name>A0A7R9CIV2_TIMCR</name>
<evidence type="ECO:0000259" key="2">
    <source>
        <dbReference type="PROSITE" id="PS50106"/>
    </source>
</evidence>
<feature type="region of interest" description="Disordered" evidence="1">
    <location>
        <begin position="562"/>
        <end position="599"/>
    </location>
</feature>
<dbReference type="PANTHER" id="PTHR23031:SF15">
    <property type="entry name" value="LD12055P"/>
    <property type="match status" value="1"/>
</dbReference>
<accession>A0A7R9CIV2</accession>
<dbReference type="InterPro" id="IPR036034">
    <property type="entry name" value="PDZ_sf"/>
</dbReference>
<gene>
    <name evidence="4" type="ORF">TCEB3V08_LOCUS3480</name>
</gene>
<dbReference type="PANTHER" id="PTHR23031">
    <property type="entry name" value="RHOPHILIN"/>
    <property type="match status" value="1"/>
</dbReference>
<dbReference type="InterPro" id="IPR004328">
    <property type="entry name" value="BRO1_dom"/>
</dbReference>
<evidence type="ECO:0000256" key="1">
    <source>
        <dbReference type="SAM" id="MobiDB-lite"/>
    </source>
</evidence>
<reference evidence="4" key="1">
    <citation type="submission" date="2020-11" db="EMBL/GenBank/DDBJ databases">
        <authorList>
            <person name="Tran Van P."/>
        </authorList>
    </citation>
    <scope>NUCLEOTIDE SEQUENCE</scope>
</reference>
<evidence type="ECO:0008006" key="5">
    <source>
        <dbReference type="Google" id="ProtNLM"/>
    </source>
</evidence>
<dbReference type="InterPro" id="IPR047138">
    <property type="entry name" value="RHPN1_2"/>
</dbReference>
<dbReference type="SMART" id="SM00228">
    <property type="entry name" value="PDZ"/>
    <property type="match status" value="1"/>
</dbReference>
<dbReference type="GO" id="GO:0051497">
    <property type="term" value="P:negative regulation of stress fiber assembly"/>
    <property type="evidence" value="ECO:0007669"/>
    <property type="project" value="TreeGrafter"/>
</dbReference>
<organism evidence="4">
    <name type="scientific">Timema cristinae</name>
    <name type="common">Walking stick</name>
    <dbReference type="NCBI Taxonomy" id="61476"/>
    <lineage>
        <taxon>Eukaryota</taxon>
        <taxon>Metazoa</taxon>
        <taxon>Ecdysozoa</taxon>
        <taxon>Arthropoda</taxon>
        <taxon>Hexapoda</taxon>
        <taxon>Insecta</taxon>
        <taxon>Pterygota</taxon>
        <taxon>Neoptera</taxon>
        <taxon>Polyneoptera</taxon>
        <taxon>Phasmatodea</taxon>
        <taxon>Timematodea</taxon>
        <taxon>Timematoidea</taxon>
        <taxon>Timematidae</taxon>
        <taxon>Timema</taxon>
    </lineage>
</organism>
<dbReference type="EMBL" id="OC317326">
    <property type="protein sequence ID" value="CAD7396138.1"/>
    <property type="molecule type" value="Genomic_DNA"/>
</dbReference>
<feature type="region of interest" description="Disordered" evidence="1">
    <location>
        <begin position="325"/>
        <end position="349"/>
    </location>
</feature>
<proteinExistence type="predicted"/>
<dbReference type="SUPFAM" id="SSF50156">
    <property type="entry name" value="PDZ domain-like"/>
    <property type="match status" value="1"/>
</dbReference>